<dbReference type="PANTHER" id="PTHR30590:SF2">
    <property type="entry name" value="INNER MEMBRANE PROTEIN"/>
    <property type="match status" value="1"/>
</dbReference>
<gene>
    <name evidence="3" type="primary">yeiB</name>
    <name evidence="3" type="ORF">MNKW57_05750</name>
</gene>
<feature type="transmembrane region" description="Helical" evidence="1">
    <location>
        <begin position="385"/>
        <end position="404"/>
    </location>
</feature>
<dbReference type="Pfam" id="PF04235">
    <property type="entry name" value="DUF418"/>
    <property type="match status" value="1"/>
</dbReference>
<protein>
    <submittedName>
        <fullName evidence="3">DUF418 domain-containing protein YeiB</fullName>
    </submittedName>
</protein>
<dbReference type="RefSeq" id="WP_285762756.1">
    <property type="nucleotide sequence ID" value="NZ_BSYJ01000001.1"/>
</dbReference>
<feature type="transmembrane region" description="Helical" evidence="1">
    <location>
        <begin position="108"/>
        <end position="129"/>
    </location>
</feature>
<evidence type="ECO:0000313" key="4">
    <source>
        <dbReference type="Proteomes" id="UP001224392"/>
    </source>
</evidence>
<sequence length="442" mass="50326">MTVLPSPVSDNNRIDTLDILRGFAVFGILLMNIVVFAQPYHVWWNPGITAGQPGAWPETWLVIDGFFSGTQRGLFSLLFGAGIILLTSRMESGQRGPLAADIYFRRNLWLLVFGLVNAFLFMWSGDILVPYALAALLLFPLRNVPSRHLIAFSLIILIGMTSVIYLGWQERIEQKADYEAALTVKNASQELSEEQESAIEGWEKRPTAYDDKVVQEHLETMQGGLGDIFLSDAAAPFWKNGFFLFEYWFWDVILMMTLGMVLFKAGIITGQRAAGFYLRGMAICYGIAIPMAAIAVWRVYSSDFDPIVWESSGITYEICRVLLTLGHMCLIILFCKSGLLRGFARSMQYVGQMALTNYLTQSIICALVFYGFGAGLFGKYFGYQLYFFVFAIWVVQIIWSRLWLQYFRFGPFEWLWRSLTYWQRQPMRRAQTTSAPALPDNA</sequence>
<keyword evidence="1" id="KW-0472">Membrane</keyword>
<feature type="transmembrane region" description="Helical" evidence="1">
    <location>
        <begin position="149"/>
        <end position="168"/>
    </location>
</feature>
<organism evidence="3 4">
    <name type="scientific">Biformimicrobium ophioploci</name>
    <dbReference type="NCBI Taxonomy" id="3036711"/>
    <lineage>
        <taxon>Bacteria</taxon>
        <taxon>Pseudomonadati</taxon>
        <taxon>Pseudomonadota</taxon>
        <taxon>Gammaproteobacteria</taxon>
        <taxon>Cellvibrionales</taxon>
        <taxon>Microbulbiferaceae</taxon>
        <taxon>Biformimicrobium</taxon>
    </lineage>
</organism>
<keyword evidence="1" id="KW-0812">Transmembrane</keyword>
<keyword evidence="4" id="KW-1185">Reference proteome</keyword>
<comment type="caution">
    <text evidence="3">The sequence shown here is derived from an EMBL/GenBank/DDBJ whole genome shotgun (WGS) entry which is preliminary data.</text>
</comment>
<evidence type="ECO:0000259" key="2">
    <source>
        <dbReference type="Pfam" id="PF04235"/>
    </source>
</evidence>
<feature type="domain" description="DUF418" evidence="2">
    <location>
        <begin position="262"/>
        <end position="423"/>
    </location>
</feature>
<reference evidence="3 4" key="1">
    <citation type="submission" date="2023-04" db="EMBL/GenBank/DDBJ databases">
        <title>Marinobulbifer ophiurae gen. nov., sp. Nov., isolate from tissue of brittle star Ophioplocus japonicus.</title>
        <authorList>
            <person name="Kawano K."/>
            <person name="Sawayama S."/>
            <person name="Nakagawa S."/>
        </authorList>
    </citation>
    <scope>NUCLEOTIDE SEQUENCE [LARGE SCALE GENOMIC DNA]</scope>
    <source>
        <strain evidence="3 4">NKW57</strain>
    </source>
</reference>
<keyword evidence="1" id="KW-1133">Transmembrane helix</keyword>
<dbReference type="Proteomes" id="UP001224392">
    <property type="component" value="Unassembled WGS sequence"/>
</dbReference>
<feature type="transmembrane region" description="Helical" evidence="1">
    <location>
        <begin position="276"/>
        <end position="300"/>
    </location>
</feature>
<feature type="transmembrane region" description="Helical" evidence="1">
    <location>
        <begin position="20"/>
        <end position="40"/>
    </location>
</feature>
<evidence type="ECO:0000256" key="1">
    <source>
        <dbReference type="SAM" id="Phobius"/>
    </source>
</evidence>
<dbReference type="InterPro" id="IPR052529">
    <property type="entry name" value="Bact_Transport_Assoc"/>
</dbReference>
<dbReference type="InterPro" id="IPR007349">
    <property type="entry name" value="DUF418"/>
</dbReference>
<dbReference type="EMBL" id="BSYJ01000001">
    <property type="protein sequence ID" value="GMG86254.1"/>
    <property type="molecule type" value="Genomic_DNA"/>
</dbReference>
<feature type="transmembrane region" description="Helical" evidence="1">
    <location>
        <begin position="60"/>
        <end position="87"/>
    </location>
</feature>
<feature type="transmembrane region" description="Helical" evidence="1">
    <location>
        <begin position="321"/>
        <end position="339"/>
    </location>
</feature>
<evidence type="ECO:0000313" key="3">
    <source>
        <dbReference type="EMBL" id="GMG86254.1"/>
    </source>
</evidence>
<feature type="transmembrane region" description="Helical" evidence="1">
    <location>
        <begin position="247"/>
        <end position="270"/>
    </location>
</feature>
<name>A0ABQ6LW04_9GAMM</name>
<proteinExistence type="predicted"/>
<feature type="transmembrane region" description="Helical" evidence="1">
    <location>
        <begin position="359"/>
        <end position="378"/>
    </location>
</feature>
<accession>A0ABQ6LW04</accession>
<dbReference type="PANTHER" id="PTHR30590">
    <property type="entry name" value="INNER MEMBRANE PROTEIN"/>
    <property type="match status" value="1"/>
</dbReference>